<dbReference type="RefSeq" id="WP_215818549.1">
    <property type="nucleotide sequence ID" value="NZ_JAGSOY010000006.1"/>
</dbReference>
<organism evidence="8 9">
    <name type="scientific">Zooshikella harenae</name>
    <dbReference type="NCBI Taxonomy" id="2827238"/>
    <lineage>
        <taxon>Bacteria</taxon>
        <taxon>Pseudomonadati</taxon>
        <taxon>Pseudomonadota</taxon>
        <taxon>Gammaproteobacteria</taxon>
        <taxon>Oceanospirillales</taxon>
        <taxon>Zooshikellaceae</taxon>
        <taxon>Zooshikella</taxon>
    </lineage>
</organism>
<keyword evidence="9" id="KW-1185">Reference proteome</keyword>
<keyword evidence="4 6" id="KW-1133">Transmembrane helix</keyword>
<evidence type="ECO:0000313" key="8">
    <source>
        <dbReference type="EMBL" id="MBU2710393.1"/>
    </source>
</evidence>
<feature type="transmembrane region" description="Helical" evidence="6">
    <location>
        <begin position="809"/>
        <end position="832"/>
    </location>
</feature>
<comment type="caution">
    <text evidence="8">The sequence shown here is derived from an EMBL/GenBank/DDBJ whole genome shotgun (WGS) entry which is preliminary data.</text>
</comment>
<evidence type="ECO:0000256" key="5">
    <source>
        <dbReference type="ARBA" id="ARBA00023136"/>
    </source>
</evidence>
<keyword evidence="5 6" id="KW-0472">Membrane</keyword>
<dbReference type="Proteomes" id="UP000690515">
    <property type="component" value="Unassembled WGS sequence"/>
</dbReference>
<comment type="subcellular location">
    <subcellularLocation>
        <location evidence="1">Cell membrane</location>
        <topology evidence="1">Multi-pass membrane protein</topology>
    </subcellularLocation>
</comment>
<evidence type="ECO:0000313" key="9">
    <source>
        <dbReference type="Proteomes" id="UP000690515"/>
    </source>
</evidence>
<evidence type="ECO:0000256" key="4">
    <source>
        <dbReference type="ARBA" id="ARBA00022989"/>
    </source>
</evidence>
<proteinExistence type="predicted"/>
<feature type="transmembrane region" description="Helical" evidence="6">
    <location>
        <begin position="769"/>
        <end position="789"/>
    </location>
</feature>
<accession>A0ABS5Z8M4</accession>
<evidence type="ECO:0000259" key="7">
    <source>
        <dbReference type="Pfam" id="PF02687"/>
    </source>
</evidence>
<evidence type="ECO:0000256" key="3">
    <source>
        <dbReference type="ARBA" id="ARBA00022692"/>
    </source>
</evidence>
<name>A0ABS5Z8M4_9GAMM</name>
<feature type="transmembrane region" description="Helical" evidence="6">
    <location>
        <begin position="404"/>
        <end position="425"/>
    </location>
</feature>
<feature type="transmembrane region" description="Helical" evidence="6">
    <location>
        <begin position="357"/>
        <end position="383"/>
    </location>
</feature>
<feature type="domain" description="ABC3 transporter permease C-terminal" evidence="7">
    <location>
        <begin position="263"/>
        <end position="387"/>
    </location>
</feature>
<keyword evidence="3 6" id="KW-0812">Transmembrane</keyword>
<dbReference type="InterPro" id="IPR003838">
    <property type="entry name" value="ABC3_permease_C"/>
</dbReference>
<protein>
    <submittedName>
        <fullName evidence="8">ABC transporter permease</fullName>
    </submittedName>
</protein>
<gene>
    <name evidence="8" type="ORF">KCG35_04930</name>
</gene>
<feature type="transmembrane region" description="Helical" evidence="6">
    <location>
        <begin position="304"/>
        <end position="337"/>
    </location>
</feature>
<feature type="transmembrane region" description="Helical" evidence="6">
    <location>
        <begin position="21"/>
        <end position="43"/>
    </location>
</feature>
<dbReference type="EMBL" id="JAGSOY010000006">
    <property type="protein sequence ID" value="MBU2710393.1"/>
    <property type="molecule type" value="Genomic_DNA"/>
</dbReference>
<feature type="domain" description="ABC3 transporter permease C-terminal" evidence="7">
    <location>
        <begin position="722"/>
        <end position="838"/>
    </location>
</feature>
<keyword evidence="2" id="KW-1003">Cell membrane</keyword>
<evidence type="ECO:0000256" key="1">
    <source>
        <dbReference type="ARBA" id="ARBA00004651"/>
    </source>
</evidence>
<feature type="transmembrane region" description="Helical" evidence="6">
    <location>
        <begin position="719"/>
        <end position="738"/>
    </location>
</feature>
<feature type="transmembrane region" description="Helical" evidence="6">
    <location>
        <begin position="260"/>
        <end position="283"/>
    </location>
</feature>
<dbReference type="InterPro" id="IPR038766">
    <property type="entry name" value="Membrane_comp_ABC_pdt"/>
</dbReference>
<evidence type="ECO:0000256" key="2">
    <source>
        <dbReference type="ARBA" id="ARBA00022475"/>
    </source>
</evidence>
<dbReference type="PANTHER" id="PTHR30287:SF2">
    <property type="entry name" value="BLL1001 PROTEIN"/>
    <property type="match status" value="1"/>
</dbReference>
<sequence>MSRHYLLLKAISLGHFYQHPWQLILMWAGLTASVTVVVAIYLASYSAHQNFISASNLFIGKATHQIRGQPLVDEQLYVELKQRFNVPATPQLQATVWDSSKHQSYQLLATDLLIDDVISSTLGLSLTTLNIPLTQFIFSDMPPNALLLSSESIPSISQQVSSQQFSYQNTSFHLNVTHLRPNQPQHNQGTLGVDLLLMDIGIGQQVLNMQGQLTAINLVLTHDKQIDLLKDWLPKPYALVPVNDERQALDNLANAFHLNLHALSLLAFIIGLFLMFNALRFSLQQRERLISQLRSLGIPSKAIQIYLLCEVFLIASVASATGLLLGWLLANPLLIMITQSINQFYYALAHTKLQYSIIQFLLSWASTVLIAVGCSWWSITHIAKRPPLQLVRTSHQLAHIHQHLFPYWQRLAATCLVVTVSMIMLPTGIMGGFIATATGLLGFALCLPQLVTVISKFNRPSKASNQPIFIKMLLRDSQRQLHHTAYALMALLIAISASGGINLMVSSFHSAFQHWLQQRVSADLYIRLAEHSLPSTRLQVLYEQLATNKQIASLSTYMSQQILWRNEQVKIQSGQWSQKTQDSMLFLRRPSQLIWHDVITKNHILINEPLARRHQLKWGDEIKLDWAGHTATFTIAGVFYDYGSPQGQLWMQPFDYQRFFPEIKTKGIALYLTADTNVDTFIQTINKQWPQHTFVITQQQQIIERATHIFKQTFVITDVLNGIALGIALCAITAALMATQLARLPEMRLLHALGCNGWLRAGLLIGQPIFLGIVTGLFAIPATLLQGWLLTEVVNVRSFGWSIPLTPNLVLVGQILGLSLAAAVLGSLYPTWKTLHTPARQAGWE</sequence>
<reference evidence="8 9" key="1">
    <citation type="submission" date="2021-04" db="EMBL/GenBank/DDBJ databases">
        <authorList>
            <person name="Pira H."/>
            <person name="Risdian C."/>
            <person name="Wink J."/>
        </authorList>
    </citation>
    <scope>NUCLEOTIDE SEQUENCE [LARGE SCALE GENOMIC DNA]</scope>
    <source>
        <strain evidence="8 9">WH53</strain>
    </source>
</reference>
<feature type="transmembrane region" description="Helical" evidence="6">
    <location>
        <begin position="431"/>
        <end position="454"/>
    </location>
</feature>
<evidence type="ECO:0000256" key="6">
    <source>
        <dbReference type="SAM" id="Phobius"/>
    </source>
</evidence>
<dbReference type="Pfam" id="PF02687">
    <property type="entry name" value="FtsX"/>
    <property type="match status" value="2"/>
</dbReference>
<feature type="transmembrane region" description="Helical" evidence="6">
    <location>
        <begin position="485"/>
        <end position="505"/>
    </location>
</feature>
<dbReference type="PANTHER" id="PTHR30287">
    <property type="entry name" value="MEMBRANE COMPONENT OF PREDICTED ABC SUPERFAMILY METABOLITE UPTAKE TRANSPORTER"/>
    <property type="match status" value="1"/>
</dbReference>